<keyword evidence="1" id="KW-0732">Signal</keyword>
<feature type="signal peptide" evidence="1">
    <location>
        <begin position="1"/>
        <end position="19"/>
    </location>
</feature>
<accession>A0A7H9BIA6</accession>
<organism evidence="2 3">
    <name type="scientific">Chitinibacter bivalviorum</name>
    <dbReference type="NCBI Taxonomy" id="2739434"/>
    <lineage>
        <taxon>Bacteria</taxon>
        <taxon>Pseudomonadati</taxon>
        <taxon>Pseudomonadota</taxon>
        <taxon>Betaproteobacteria</taxon>
        <taxon>Neisseriales</taxon>
        <taxon>Chitinibacteraceae</taxon>
        <taxon>Chitinibacter</taxon>
    </lineage>
</organism>
<feature type="chain" id="PRO_5028867194" evidence="1">
    <location>
        <begin position="20"/>
        <end position="140"/>
    </location>
</feature>
<dbReference type="KEGG" id="chiz:HQ393_06885"/>
<dbReference type="EMBL" id="CP058627">
    <property type="protein sequence ID" value="QLG88006.1"/>
    <property type="molecule type" value="Genomic_DNA"/>
</dbReference>
<dbReference type="AlphaFoldDB" id="A0A7H9BIA6"/>
<reference evidence="2 3" key="1">
    <citation type="submission" date="2020-07" db="EMBL/GenBank/DDBJ databases">
        <title>Complete genome sequence of Chitinibacter sp. 2T18.</title>
        <authorList>
            <person name="Bae J.-W."/>
            <person name="Choi J.-W."/>
        </authorList>
    </citation>
    <scope>NUCLEOTIDE SEQUENCE [LARGE SCALE GENOMIC DNA]</scope>
    <source>
        <strain evidence="2 3">2T18</strain>
    </source>
</reference>
<evidence type="ECO:0000256" key="1">
    <source>
        <dbReference type="SAM" id="SignalP"/>
    </source>
</evidence>
<evidence type="ECO:0000313" key="2">
    <source>
        <dbReference type="EMBL" id="QLG88006.1"/>
    </source>
</evidence>
<dbReference type="Proteomes" id="UP000509597">
    <property type="component" value="Chromosome"/>
</dbReference>
<name>A0A7H9BIA6_9NEIS</name>
<dbReference type="RefSeq" id="WP_179358085.1">
    <property type="nucleotide sequence ID" value="NZ_CP058627.1"/>
</dbReference>
<protein>
    <submittedName>
        <fullName evidence="2">Uncharacterized protein</fullName>
    </submittedName>
</protein>
<proteinExistence type="predicted"/>
<gene>
    <name evidence="2" type="ORF">HQ393_06885</name>
</gene>
<keyword evidence="3" id="KW-1185">Reference proteome</keyword>
<sequence length="140" mass="15508">MKKIVLVLISTFLASSAWAAKPKTAEEWQQCLTRVPAGTERNEGKAGVDYWIAKHCGETKPIDGALMPKGDCDRLFAILAECKEYKASELWDLSEASVGNVKNLLIKKQVTVFDEDCRKVGTGAPLPKRADFTQKYCKAQ</sequence>
<evidence type="ECO:0000313" key="3">
    <source>
        <dbReference type="Proteomes" id="UP000509597"/>
    </source>
</evidence>